<sequence length="79" mass="8745">MSLPHSLCLFVRLSKPMDFEAVDEVPVDLIVLLLSPPADQKHGLNLLSCIARRLRDDVIADAVRSAATSEEAYILLTRD</sequence>
<dbReference type="OrthoDB" id="95460at2"/>
<dbReference type="AlphaFoldDB" id="A0A5C4XD78"/>
<dbReference type="Pfam" id="PF00359">
    <property type="entry name" value="PTS_EIIA_2"/>
    <property type="match status" value="1"/>
</dbReference>
<name>A0A5C4XD78_9HYPH</name>
<dbReference type="InterPro" id="IPR002178">
    <property type="entry name" value="PTS_EIIA_type-2_dom"/>
</dbReference>
<dbReference type="InterPro" id="IPR051541">
    <property type="entry name" value="PTS_SugarTrans_NitroReg"/>
</dbReference>
<comment type="caution">
    <text evidence="2">The sequence shown here is derived from an EMBL/GenBank/DDBJ whole genome shotgun (WGS) entry which is preliminary data.</text>
</comment>
<dbReference type="GO" id="GO:0030295">
    <property type="term" value="F:protein kinase activator activity"/>
    <property type="evidence" value="ECO:0007669"/>
    <property type="project" value="TreeGrafter"/>
</dbReference>
<dbReference type="InterPro" id="IPR016152">
    <property type="entry name" value="PTrfase/Anion_transptr"/>
</dbReference>
<reference evidence="2 3" key="1">
    <citation type="submission" date="2019-06" db="EMBL/GenBank/DDBJ databases">
        <title>The draft genome of Rhizobium smilacinae PTYR-5.</title>
        <authorList>
            <person name="Liu L."/>
            <person name="Li L."/>
            <person name="Zhang X."/>
        </authorList>
    </citation>
    <scope>NUCLEOTIDE SEQUENCE [LARGE SCALE GENOMIC DNA]</scope>
    <source>
        <strain evidence="2 3">PTYR-5</strain>
    </source>
</reference>
<organism evidence="2 3">
    <name type="scientific">Aliirhizobium smilacinae</name>
    <dbReference type="NCBI Taxonomy" id="1395944"/>
    <lineage>
        <taxon>Bacteria</taxon>
        <taxon>Pseudomonadati</taxon>
        <taxon>Pseudomonadota</taxon>
        <taxon>Alphaproteobacteria</taxon>
        <taxon>Hyphomicrobiales</taxon>
        <taxon>Rhizobiaceae</taxon>
        <taxon>Aliirhizobium</taxon>
    </lineage>
</organism>
<feature type="domain" description="PTS EIIA type-2" evidence="1">
    <location>
        <begin position="1"/>
        <end position="79"/>
    </location>
</feature>
<evidence type="ECO:0000259" key="1">
    <source>
        <dbReference type="PROSITE" id="PS51094"/>
    </source>
</evidence>
<gene>
    <name evidence="2" type="ORF">FHP24_22395</name>
</gene>
<dbReference type="EMBL" id="VDMN01000006">
    <property type="protein sequence ID" value="TNM61292.1"/>
    <property type="molecule type" value="Genomic_DNA"/>
</dbReference>
<proteinExistence type="predicted"/>
<protein>
    <recommendedName>
        <fullName evidence="1">PTS EIIA type-2 domain-containing protein</fullName>
    </recommendedName>
</protein>
<keyword evidence="3" id="KW-1185">Reference proteome</keyword>
<dbReference type="PROSITE" id="PS51094">
    <property type="entry name" value="PTS_EIIA_TYPE_2"/>
    <property type="match status" value="1"/>
</dbReference>
<evidence type="ECO:0000313" key="2">
    <source>
        <dbReference type="EMBL" id="TNM61292.1"/>
    </source>
</evidence>
<dbReference type="Proteomes" id="UP000311605">
    <property type="component" value="Unassembled WGS sequence"/>
</dbReference>
<dbReference type="PANTHER" id="PTHR47738">
    <property type="entry name" value="PTS SYSTEM FRUCTOSE-LIKE EIIA COMPONENT-RELATED"/>
    <property type="match status" value="1"/>
</dbReference>
<dbReference type="Gene3D" id="3.40.930.10">
    <property type="entry name" value="Mannitol-specific EII, Chain A"/>
    <property type="match status" value="1"/>
</dbReference>
<dbReference type="SUPFAM" id="SSF55804">
    <property type="entry name" value="Phoshotransferase/anion transport protein"/>
    <property type="match status" value="1"/>
</dbReference>
<dbReference type="PANTHER" id="PTHR47738:SF1">
    <property type="entry name" value="NITROGEN REGULATORY PROTEIN"/>
    <property type="match status" value="1"/>
</dbReference>
<accession>A0A5C4XD78</accession>
<evidence type="ECO:0000313" key="3">
    <source>
        <dbReference type="Proteomes" id="UP000311605"/>
    </source>
</evidence>